<dbReference type="Gene3D" id="3.40.50.300">
    <property type="entry name" value="P-loop containing nucleotide triphosphate hydrolases"/>
    <property type="match status" value="2"/>
</dbReference>
<keyword evidence="8" id="KW-1185">Reference proteome</keyword>
<keyword evidence="3 4" id="KW-0175">Coiled coil</keyword>
<feature type="coiled-coil region" evidence="4">
    <location>
        <begin position="741"/>
        <end position="847"/>
    </location>
</feature>
<dbReference type="STRING" id="180088.A0A1J8QAU1"/>
<dbReference type="InterPro" id="IPR027417">
    <property type="entry name" value="P-loop_NTPase"/>
</dbReference>
<feature type="compositionally biased region" description="Acidic residues" evidence="5">
    <location>
        <begin position="68"/>
        <end position="84"/>
    </location>
</feature>
<dbReference type="GO" id="GO:0016887">
    <property type="term" value="F:ATP hydrolysis activity"/>
    <property type="evidence" value="ECO:0007669"/>
    <property type="project" value="InterPro"/>
</dbReference>
<dbReference type="AlphaFoldDB" id="A0A1J8QAU1"/>
<dbReference type="GO" id="GO:0030915">
    <property type="term" value="C:Smc5-Smc6 complex"/>
    <property type="evidence" value="ECO:0007669"/>
    <property type="project" value="TreeGrafter"/>
</dbReference>
<evidence type="ECO:0000256" key="4">
    <source>
        <dbReference type="SAM" id="Coils"/>
    </source>
</evidence>
<feature type="coiled-coil region" evidence="4">
    <location>
        <begin position="972"/>
        <end position="1009"/>
    </location>
</feature>
<evidence type="ECO:0000256" key="1">
    <source>
        <dbReference type="ARBA" id="ARBA00010171"/>
    </source>
</evidence>
<comment type="similarity">
    <text evidence="1">Belongs to the SMC family. SMC5 subfamily.</text>
</comment>
<reference evidence="7 8" key="1">
    <citation type="submission" date="2016-03" db="EMBL/GenBank/DDBJ databases">
        <title>Comparative genomics of the ectomycorrhizal sister species Rhizopogon vinicolor and Rhizopogon vesiculosus (Basidiomycota: Boletales) reveals a divergence of the mating type B locus.</title>
        <authorList>
            <person name="Mujic A.B."/>
            <person name="Kuo A."/>
            <person name="Tritt A."/>
            <person name="Lipzen A."/>
            <person name="Chen C."/>
            <person name="Johnson J."/>
            <person name="Sharma A."/>
            <person name="Barry K."/>
            <person name="Grigoriev I.V."/>
            <person name="Spatafora J.W."/>
        </authorList>
    </citation>
    <scope>NUCLEOTIDE SEQUENCE [LARGE SCALE GENOMIC DNA]</scope>
    <source>
        <strain evidence="7 8">AM-OR11-056</strain>
    </source>
</reference>
<feature type="region of interest" description="Disordered" evidence="5">
    <location>
        <begin position="1"/>
        <end position="108"/>
    </location>
</feature>
<dbReference type="OrthoDB" id="10254973at2759"/>
<evidence type="ECO:0000256" key="3">
    <source>
        <dbReference type="ARBA" id="ARBA00023054"/>
    </source>
</evidence>
<evidence type="ECO:0000256" key="5">
    <source>
        <dbReference type="SAM" id="MobiDB-lite"/>
    </source>
</evidence>
<dbReference type="Pfam" id="PF13476">
    <property type="entry name" value="AAA_23"/>
    <property type="match status" value="1"/>
</dbReference>
<feature type="compositionally biased region" description="Basic and acidic residues" evidence="5">
    <location>
        <begin position="1"/>
        <end position="17"/>
    </location>
</feature>
<evidence type="ECO:0000313" key="8">
    <source>
        <dbReference type="Proteomes" id="UP000183567"/>
    </source>
</evidence>
<dbReference type="PANTHER" id="PTHR45916:SF1">
    <property type="entry name" value="STRUCTURAL MAINTENANCE OF CHROMOSOMES PROTEIN 5"/>
    <property type="match status" value="1"/>
</dbReference>
<dbReference type="GO" id="GO:0000724">
    <property type="term" value="P:double-strand break repair via homologous recombination"/>
    <property type="evidence" value="ECO:0007669"/>
    <property type="project" value="TreeGrafter"/>
</dbReference>
<gene>
    <name evidence="7" type="ORF">AZE42_04177</name>
</gene>
<protein>
    <recommendedName>
        <fullName evidence="2">Structural maintenance of chromosomes protein 5</fullName>
    </recommendedName>
</protein>
<dbReference type="SUPFAM" id="SSF52540">
    <property type="entry name" value="P-loop containing nucleoside triphosphate hydrolases"/>
    <property type="match status" value="2"/>
</dbReference>
<dbReference type="EMBL" id="LVVM01001643">
    <property type="protein sequence ID" value="OJA18101.1"/>
    <property type="molecule type" value="Genomic_DNA"/>
</dbReference>
<evidence type="ECO:0000259" key="6">
    <source>
        <dbReference type="Pfam" id="PF13476"/>
    </source>
</evidence>
<organism evidence="7 8">
    <name type="scientific">Rhizopogon vesiculosus</name>
    <dbReference type="NCBI Taxonomy" id="180088"/>
    <lineage>
        <taxon>Eukaryota</taxon>
        <taxon>Fungi</taxon>
        <taxon>Dikarya</taxon>
        <taxon>Basidiomycota</taxon>
        <taxon>Agaricomycotina</taxon>
        <taxon>Agaricomycetes</taxon>
        <taxon>Agaricomycetidae</taxon>
        <taxon>Boletales</taxon>
        <taxon>Suillineae</taxon>
        <taxon>Rhizopogonaceae</taxon>
        <taxon>Rhizopogon</taxon>
    </lineage>
</organism>
<dbReference type="PANTHER" id="PTHR45916">
    <property type="entry name" value="STRUCTURAL MAINTENANCE OF CHROMOSOMES PROTEIN 5"/>
    <property type="match status" value="1"/>
</dbReference>
<feature type="compositionally biased region" description="Basic and acidic residues" evidence="5">
    <location>
        <begin position="31"/>
        <end position="52"/>
    </location>
</feature>
<evidence type="ECO:0000313" key="7">
    <source>
        <dbReference type="EMBL" id="OJA18101.1"/>
    </source>
</evidence>
<feature type="coiled-coil region" evidence="4">
    <location>
        <begin position="290"/>
        <end position="440"/>
    </location>
</feature>
<feature type="coiled-coil region" evidence="4">
    <location>
        <begin position="478"/>
        <end position="540"/>
    </location>
</feature>
<sequence>MARRTRPDVEGDTDSLKENSVLPNGLNESQAKVKQEKVKGEKGKGKATRIEPEVTDEEPDHTQAIDDANPDDDADADADPENEEGSPRSRKRARANTEGEFIPSSPKREQVMTLPRDDDGFIPGSIVRIQLHNFLTYDWVEFRPGPYLNMILGPNGTGKSSIACAICLGLNWPPSILGRANEISSFVKHGKESGYIEIELKGAKGQKNLTIRRHLNAKSKGSTLSLNGKSCTGKEISTRMAKLNVQVGNLCSFLPQDKVSEFAQMTPQQLLRETQRAAGDINLTTWHDTLITAGKELKNIQDKVNDEQERLKTMQDRNGQLERDVQRYQERKRIEKEIAVLEVLIPVNEYHEAKERYQRAKDRQRDLHARVRKLKDRNAPAHVKLEQLAIQHKECEKAREKKKTASRQKFQQMKNKWSENDKLERDAEDVTNRLDGLKRAEKDRVKKIKDIQVQNEKWQRELDNPPELEDVEAINAEIRKVNRDHGQVRSRMEELQERQTANVDASAAQKSQISGALDQLKNLEDERHRKLQNLGKWDRDMADAVVWLRNNQDKFKMEVFEPPMICCTVPDKRFTNAVEACFTADHLKILVTQCEEDYNSLNHYLNDSNEAGLRRGARINIWFRPKEQNIAPPPMNETELKRLGFDDYAINKIECPDGLLWFLKREVNLHRTAIGLDGCKVDVNAAMEAVSREGGGAKFVAGSVMNQVSRSRYGKRGTTNMTRDIRPARNLVSSTIDPEIKKKLDQTIQEARQALDVINDDANNLAAEERDIRAQEAQFKEKFDALDGRKKAVNNAKRHLATLAAKIENNKTKLQDLENAPSVDEERARLKRKLMELSKKRIKIAKEYTQLIRAAIADQVEATRSGLEFLQVSANKNALEALCQEKDEKYQRALAEFEEADKIFVAAKADAKNKRDISVQLVRSMDADFQEKFSKMEMDGSVHDRSVEQLRTDLDVQRANLDMITQTNPGVVEQYERRKHEIEALTNTLEDRERATRRLEREIKNARDRWQPALEKLVASIGKKFSAAFDRIGCAGEIRISPHDDYDKWAIDILVKFRDKEKLQLLTGQRQSGGERSLTTILYLMSLTEEARTPFSLVDEINQGMDQRAERAVHNSLVEVTCKPDSAQYFLITPKLLPDLNYHERMKVLCVNNGEWLPDTPGLGNMMRMIETFVQVRDRSSRAD</sequence>
<accession>A0A1J8QAU1</accession>
<name>A0A1J8QAU1_9AGAM</name>
<dbReference type="GO" id="GO:0005634">
    <property type="term" value="C:nucleus"/>
    <property type="evidence" value="ECO:0007669"/>
    <property type="project" value="TreeGrafter"/>
</dbReference>
<evidence type="ECO:0000256" key="2">
    <source>
        <dbReference type="ARBA" id="ARBA00018687"/>
    </source>
</evidence>
<dbReference type="GO" id="GO:0003697">
    <property type="term" value="F:single-stranded DNA binding"/>
    <property type="evidence" value="ECO:0007669"/>
    <property type="project" value="TreeGrafter"/>
</dbReference>
<dbReference type="InterPro" id="IPR038729">
    <property type="entry name" value="Rad50/SbcC_AAA"/>
</dbReference>
<dbReference type="Proteomes" id="UP000183567">
    <property type="component" value="Unassembled WGS sequence"/>
</dbReference>
<comment type="caution">
    <text evidence="7">The sequence shown here is derived from an EMBL/GenBank/DDBJ whole genome shotgun (WGS) entry which is preliminary data.</text>
</comment>
<proteinExistence type="inferred from homology"/>
<feature type="domain" description="Rad50/SbcC-type AAA" evidence="6">
    <location>
        <begin position="128"/>
        <end position="332"/>
    </location>
</feature>